<protein>
    <submittedName>
        <fullName evidence="2">Transcriptional regulator with XRE-family HTH domain</fullName>
    </submittedName>
</protein>
<keyword evidence="3" id="KW-1185">Reference proteome</keyword>
<dbReference type="Pfam" id="PF01381">
    <property type="entry name" value="HTH_3"/>
    <property type="match status" value="1"/>
</dbReference>
<dbReference type="AlphaFoldDB" id="A0A7W8JQF6"/>
<proteinExistence type="predicted"/>
<dbReference type="Proteomes" id="UP000552709">
    <property type="component" value="Unassembled WGS sequence"/>
</dbReference>
<dbReference type="SUPFAM" id="SSF47413">
    <property type="entry name" value="lambda repressor-like DNA-binding domains"/>
    <property type="match status" value="1"/>
</dbReference>
<dbReference type="InterPro" id="IPR001387">
    <property type="entry name" value="Cro/C1-type_HTH"/>
</dbReference>
<reference evidence="2 3" key="1">
    <citation type="submission" date="2020-08" db="EMBL/GenBank/DDBJ databases">
        <title>Genomic Encyclopedia of Type Strains, Phase IV (KMG-IV): sequencing the most valuable type-strain genomes for metagenomic binning, comparative biology and taxonomic classification.</title>
        <authorList>
            <person name="Goeker M."/>
        </authorList>
    </citation>
    <scope>NUCLEOTIDE SEQUENCE [LARGE SCALE GENOMIC DNA]</scope>
    <source>
        <strain evidence="2 3">DSM 27939</strain>
    </source>
</reference>
<dbReference type="EMBL" id="JACHFL010000001">
    <property type="protein sequence ID" value="MBB5361297.1"/>
    <property type="molecule type" value="Genomic_DNA"/>
</dbReference>
<comment type="caution">
    <text evidence="2">The sequence shown here is derived from an EMBL/GenBank/DDBJ whole genome shotgun (WGS) entry which is preliminary data.</text>
</comment>
<dbReference type="Gene3D" id="1.10.260.40">
    <property type="entry name" value="lambda repressor-like DNA-binding domains"/>
    <property type="match status" value="1"/>
</dbReference>
<evidence type="ECO:0000259" key="1">
    <source>
        <dbReference type="PROSITE" id="PS50943"/>
    </source>
</evidence>
<dbReference type="SMART" id="SM00530">
    <property type="entry name" value="HTH_XRE"/>
    <property type="match status" value="1"/>
</dbReference>
<name>A0A7W8JQF6_9DEIO</name>
<accession>A0A7W8JQF6</accession>
<feature type="domain" description="HTH cro/C1-type" evidence="1">
    <location>
        <begin position="9"/>
        <end position="64"/>
    </location>
</feature>
<organism evidence="2 3">
    <name type="scientific">Deinococcus humi</name>
    <dbReference type="NCBI Taxonomy" id="662880"/>
    <lineage>
        <taxon>Bacteria</taxon>
        <taxon>Thermotogati</taxon>
        <taxon>Deinococcota</taxon>
        <taxon>Deinococci</taxon>
        <taxon>Deinococcales</taxon>
        <taxon>Deinococcaceae</taxon>
        <taxon>Deinococcus</taxon>
    </lineage>
</organism>
<dbReference type="InterPro" id="IPR010982">
    <property type="entry name" value="Lambda_DNA-bd_dom_sf"/>
</dbReference>
<evidence type="ECO:0000313" key="2">
    <source>
        <dbReference type="EMBL" id="MBB5361297.1"/>
    </source>
</evidence>
<dbReference type="RefSeq" id="WP_184127385.1">
    <property type="nucleotide sequence ID" value="NZ_JACHFL010000001.1"/>
</dbReference>
<gene>
    <name evidence="2" type="ORF">HNQ08_000368</name>
</gene>
<dbReference type="PROSITE" id="PS50943">
    <property type="entry name" value="HTH_CROC1"/>
    <property type="match status" value="1"/>
</dbReference>
<sequence>MNGELGPVLRRARTAQKLTLKDIQHVTGVNNAYLSQLETGRIVKPGMGILSKLAPLYGVPLETMLQLSGQIEATEALVYPTELPDFILAASKVLSAGDWEALRGTVEWMMAHAGAEAQGEK</sequence>
<dbReference type="GO" id="GO:0003677">
    <property type="term" value="F:DNA binding"/>
    <property type="evidence" value="ECO:0007669"/>
    <property type="project" value="InterPro"/>
</dbReference>
<dbReference type="CDD" id="cd00093">
    <property type="entry name" value="HTH_XRE"/>
    <property type="match status" value="1"/>
</dbReference>
<evidence type="ECO:0000313" key="3">
    <source>
        <dbReference type="Proteomes" id="UP000552709"/>
    </source>
</evidence>